<evidence type="ECO:0000313" key="1">
    <source>
        <dbReference type="EMBL" id="TYK02737.1"/>
    </source>
</evidence>
<protein>
    <submittedName>
        <fullName evidence="1">Putative RNA-directed DNA polymerase</fullName>
    </submittedName>
</protein>
<organism evidence="1 2">
    <name type="scientific">Cucumis melo var. makuwa</name>
    <name type="common">Oriental melon</name>
    <dbReference type="NCBI Taxonomy" id="1194695"/>
    <lineage>
        <taxon>Eukaryota</taxon>
        <taxon>Viridiplantae</taxon>
        <taxon>Streptophyta</taxon>
        <taxon>Embryophyta</taxon>
        <taxon>Tracheophyta</taxon>
        <taxon>Spermatophyta</taxon>
        <taxon>Magnoliopsida</taxon>
        <taxon>eudicotyledons</taxon>
        <taxon>Gunneridae</taxon>
        <taxon>Pentapetalae</taxon>
        <taxon>rosids</taxon>
        <taxon>fabids</taxon>
        <taxon>Cucurbitales</taxon>
        <taxon>Cucurbitaceae</taxon>
        <taxon>Benincaseae</taxon>
        <taxon>Cucumis</taxon>
    </lineage>
</organism>
<dbReference type="PANTHER" id="PTHR32108">
    <property type="entry name" value="DNA-DIRECTED RNA POLYMERASE SUBUNIT ALPHA"/>
    <property type="match status" value="1"/>
</dbReference>
<dbReference type="AlphaFoldDB" id="A0A5D3BTE1"/>
<proteinExistence type="predicted"/>
<keyword evidence="1" id="KW-0695">RNA-directed DNA polymerase</keyword>
<evidence type="ECO:0000313" key="2">
    <source>
        <dbReference type="Proteomes" id="UP000321947"/>
    </source>
</evidence>
<dbReference type="Proteomes" id="UP000321947">
    <property type="component" value="Unassembled WGS sequence"/>
</dbReference>
<dbReference type="PANTHER" id="PTHR32108:SF9">
    <property type="entry name" value="REVERSE TRANSCRIPTASE RNASE H-LIKE DOMAIN-CONTAINING PROTEIN"/>
    <property type="match status" value="1"/>
</dbReference>
<dbReference type="GO" id="GO:0003964">
    <property type="term" value="F:RNA-directed DNA polymerase activity"/>
    <property type="evidence" value="ECO:0007669"/>
    <property type="project" value="UniProtKB-KW"/>
</dbReference>
<keyword evidence="1" id="KW-0808">Transferase</keyword>
<accession>A0A5D3BTE1</accession>
<keyword evidence="1" id="KW-0548">Nucleotidyltransferase</keyword>
<gene>
    <name evidence="1" type="ORF">E5676_scaffold1154G00390</name>
</gene>
<comment type="caution">
    <text evidence="1">The sequence shown here is derived from an EMBL/GenBank/DDBJ whole genome shotgun (WGS) entry which is preliminary data.</text>
</comment>
<name>A0A5D3BTE1_CUCMM</name>
<dbReference type="EMBL" id="SSTD01015385">
    <property type="protein sequence ID" value="TYK02737.1"/>
    <property type="molecule type" value="Genomic_DNA"/>
</dbReference>
<sequence length="253" mass="28423">MQSLIKASWFKFKKIEGKPNVNQNPLPNQEGPAINVVDTFTERYKNKEKVGCANKKQCLFHTEIDDQSSPFAYKDNIVVPWKYECQFITDNVVSAIVGGMTRSGRCNGCKLLIQLSIGQPWIHSVGAVPSSLHQRLKFNVEGGQAIVFGEEDMFVTKISTLPYVEAEEAVECSYRSFEIANATIFPTECLNMDHYVSETSLMIAKTMIKSGFQMHKGLGKDNRGDLKLIFLPKAKEKFGLGYNQLFNSNPDGY</sequence>
<reference evidence="1 2" key="1">
    <citation type="submission" date="2019-08" db="EMBL/GenBank/DDBJ databases">
        <title>Draft genome sequences of two oriental melons (Cucumis melo L. var makuwa).</title>
        <authorList>
            <person name="Kwon S.-Y."/>
        </authorList>
    </citation>
    <scope>NUCLEOTIDE SEQUENCE [LARGE SCALE GENOMIC DNA]</scope>
    <source>
        <strain evidence="2">cv. Chang Bougi</strain>
        <tissue evidence="1">Leaf</tissue>
    </source>
</reference>